<dbReference type="InterPro" id="IPR012337">
    <property type="entry name" value="RNaseH-like_sf"/>
</dbReference>
<gene>
    <name evidence="2" type="ORF">Tci_036379</name>
</gene>
<sequence length="169" mass="18642">MNLKALKLSNQERYEHVDPKSLVQKVGMSHETSVARYPQQNGVVERQAVATACYTQNHSIVRLRHGKTSYGLLRGKLPNLSFLYVFGVDPPALVVIAPIYEVIASEPTESTGSPSSTTVNQDAPSPSKSQTTPETQPPVIPHDVEEDNHDIKVAHIGNDQFFANSRSFF</sequence>
<dbReference type="SUPFAM" id="SSF53098">
    <property type="entry name" value="Ribonuclease H-like"/>
    <property type="match status" value="1"/>
</dbReference>
<reference evidence="2" key="1">
    <citation type="journal article" date="2019" name="Sci. Rep.">
        <title>Draft genome of Tanacetum cinerariifolium, the natural source of mosquito coil.</title>
        <authorList>
            <person name="Yamashiro T."/>
            <person name="Shiraishi A."/>
            <person name="Satake H."/>
            <person name="Nakayama K."/>
        </authorList>
    </citation>
    <scope>NUCLEOTIDE SEQUENCE</scope>
</reference>
<comment type="caution">
    <text evidence="2">The sequence shown here is derived from an EMBL/GenBank/DDBJ whole genome shotgun (WGS) entry which is preliminary data.</text>
</comment>
<organism evidence="2">
    <name type="scientific">Tanacetum cinerariifolium</name>
    <name type="common">Dalmatian daisy</name>
    <name type="synonym">Chrysanthemum cinerariifolium</name>
    <dbReference type="NCBI Taxonomy" id="118510"/>
    <lineage>
        <taxon>Eukaryota</taxon>
        <taxon>Viridiplantae</taxon>
        <taxon>Streptophyta</taxon>
        <taxon>Embryophyta</taxon>
        <taxon>Tracheophyta</taxon>
        <taxon>Spermatophyta</taxon>
        <taxon>Magnoliopsida</taxon>
        <taxon>eudicotyledons</taxon>
        <taxon>Gunneridae</taxon>
        <taxon>Pentapetalae</taxon>
        <taxon>asterids</taxon>
        <taxon>campanulids</taxon>
        <taxon>Asterales</taxon>
        <taxon>Asteraceae</taxon>
        <taxon>Asteroideae</taxon>
        <taxon>Anthemideae</taxon>
        <taxon>Anthemidinae</taxon>
        <taxon>Tanacetum</taxon>
    </lineage>
</organism>
<accession>A0A6L2LRI5</accession>
<evidence type="ECO:0000313" key="2">
    <source>
        <dbReference type="EMBL" id="GEU64401.1"/>
    </source>
</evidence>
<feature type="compositionally biased region" description="Polar residues" evidence="1">
    <location>
        <begin position="119"/>
        <end position="134"/>
    </location>
</feature>
<protein>
    <submittedName>
        <fullName evidence="2">Uncharacterized protein</fullName>
    </submittedName>
</protein>
<evidence type="ECO:0000256" key="1">
    <source>
        <dbReference type="SAM" id="MobiDB-lite"/>
    </source>
</evidence>
<feature type="region of interest" description="Disordered" evidence="1">
    <location>
        <begin position="107"/>
        <end position="148"/>
    </location>
</feature>
<name>A0A6L2LRI5_TANCI</name>
<dbReference type="EMBL" id="BKCJ010005014">
    <property type="protein sequence ID" value="GEU64401.1"/>
    <property type="molecule type" value="Genomic_DNA"/>
</dbReference>
<dbReference type="AlphaFoldDB" id="A0A6L2LRI5"/>
<proteinExistence type="predicted"/>
<feature type="compositionally biased region" description="Low complexity" evidence="1">
    <location>
        <begin position="107"/>
        <end position="118"/>
    </location>
</feature>